<dbReference type="AlphaFoldDB" id="E3LHB3"/>
<evidence type="ECO:0000256" key="6">
    <source>
        <dbReference type="SAM" id="Phobius"/>
    </source>
</evidence>
<sequence length="300" mass="35382">MGILRIVAEDYFHGFKDSIFGLMFIRRILAEDARGIQVEPPERRERTVLQMIREQPGIFRITHIYAMNIGFVVVWQLLVFILSFLFGLFGRAELGEAIGYLMIAPIFVIMKIVLMLWFSDISGACMRALNQPPPHQEPTIRMFGETVTSLVHQNIFFVQAMLSQYFPIPLIKPFIFFVHMSLLNSMYCFDYFYESYNLSFIRRANYYETRWPYFLGFGTPLTIASSMCSSMFANGVIYALLFPLFIISSYKVNWARRYDEKIPRIRFCRISYFLTQRVAELTKWWYTPTPILQPRLVQQQ</sequence>
<keyword evidence="5 6" id="KW-0472">Membrane</keyword>
<dbReference type="InterPro" id="IPR059112">
    <property type="entry name" value="CysZ/EI24"/>
</dbReference>
<dbReference type="HOGENOM" id="CLU_883479_0_0_1"/>
<dbReference type="RefSeq" id="XP_003116623.2">
    <property type="nucleotide sequence ID" value="XM_003116575.2"/>
</dbReference>
<dbReference type="STRING" id="31234.E3LHB3"/>
<evidence type="ECO:0000313" key="7">
    <source>
        <dbReference type="EMBL" id="EFO95519.1"/>
    </source>
</evidence>
<dbReference type="GO" id="GO:0016236">
    <property type="term" value="P:macroautophagy"/>
    <property type="evidence" value="ECO:0007669"/>
    <property type="project" value="TreeGrafter"/>
</dbReference>
<evidence type="ECO:0000313" key="8">
    <source>
        <dbReference type="Proteomes" id="UP000008281"/>
    </source>
</evidence>
<dbReference type="GO" id="GO:0005783">
    <property type="term" value="C:endoplasmic reticulum"/>
    <property type="evidence" value="ECO:0007669"/>
    <property type="project" value="TreeGrafter"/>
</dbReference>
<accession>E3LHB3</accession>
<proteinExistence type="inferred from homology"/>
<evidence type="ECO:0000256" key="5">
    <source>
        <dbReference type="ARBA" id="ARBA00023136"/>
    </source>
</evidence>
<evidence type="ECO:0000256" key="4">
    <source>
        <dbReference type="ARBA" id="ARBA00022989"/>
    </source>
</evidence>
<dbReference type="EMBL" id="DS268409">
    <property type="protein sequence ID" value="EFO95519.1"/>
    <property type="molecule type" value="Genomic_DNA"/>
</dbReference>
<dbReference type="GO" id="GO:0016020">
    <property type="term" value="C:membrane"/>
    <property type="evidence" value="ECO:0007669"/>
    <property type="project" value="UniProtKB-SubCell"/>
</dbReference>
<evidence type="ECO:0000256" key="2">
    <source>
        <dbReference type="ARBA" id="ARBA00010970"/>
    </source>
</evidence>
<dbReference type="OMA" id="IFRITHI"/>
<comment type="similarity">
    <text evidence="2">Belongs to the EI24 family.</text>
</comment>
<reference evidence="7" key="1">
    <citation type="submission" date="2007-07" db="EMBL/GenBank/DDBJ databases">
        <title>PCAP assembly of the Caenorhabditis remanei genome.</title>
        <authorList>
            <consortium name="The Caenorhabditis remanei Sequencing Consortium"/>
            <person name="Wilson R.K."/>
        </authorList>
    </citation>
    <scope>NUCLEOTIDE SEQUENCE [LARGE SCALE GENOMIC DNA]</scope>
    <source>
        <strain evidence="7">PB4641</strain>
    </source>
</reference>
<evidence type="ECO:0000256" key="1">
    <source>
        <dbReference type="ARBA" id="ARBA00004141"/>
    </source>
</evidence>
<dbReference type="CTD" id="9820447"/>
<dbReference type="Pfam" id="PF07264">
    <property type="entry name" value="EI24"/>
    <property type="match status" value="1"/>
</dbReference>
<dbReference type="GeneID" id="9820447"/>
<dbReference type="PANTHER" id="PTHR21389">
    <property type="entry name" value="P53 INDUCED PROTEIN"/>
    <property type="match status" value="1"/>
</dbReference>
<dbReference type="PANTHER" id="PTHR21389:SF0">
    <property type="entry name" value="ETOPOSIDE-INDUCED PROTEIN 2.4 HOMOLOG"/>
    <property type="match status" value="1"/>
</dbReference>
<keyword evidence="3 6" id="KW-0812">Transmembrane</keyword>
<protein>
    <submittedName>
        <fullName evidence="7">Uncharacterized protein</fullName>
    </submittedName>
</protein>
<dbReference type="OrthoDB" id="266518at2759"/>
<gene>
    <name evidence="7" type="ORF">CRE_08746</name>
</gene>
<dbReference type="FunCoup" id="E3LHB3">
    <property type="interactions" value="1805"/>
</dbReference>
<keyword evidence="8" id="KW-1185">Reference proteome</keyword>
<keyword evidence="4 6" id="KW-1133">Transmembrane helix</keyword>
<dbReference type="InParanoid" id="E3LHB3"/>
<dbReference type="eggNOG" id="KOG3966">
    <property type="taxonomic scope" value="Eukaryota"/>
</dbReference>
<dbReference type="Proteomes" id="UP000008281">
    <property type="component" value="Unassembled WGS sequence"/>
</dbReference>
<evidence type="ECO:0000256" key="3">
    <source>
        <dbReference type="ARBA" id="ARBA00022692"/>
    </source>
</evidence>
<name>E3LHB3_CAERE</name>
<feature type="transmembrane region" description="Helical" evidence="6">
    <location>
        <begin position="98"/>
        <end position="118"/>
    </location>
</feature>
<organism evidence="8">
    <name type="scientific">Caenorhabditis remanei</name>
    <name type="common">Caenorhabditis vulgaris</name>
    <dbReference type="NCBI Taxonomy" id="31234"/>
    <lineage>
        <taxon>Eukaryota</taxon>
        <taxon>Metazoa</taxon>
        <taxon>Ecdysozoa</taxon>
        <taxon>Nematoda</taxon>
        <taxon>Chromadorea</taxon>
        <taxon>Rhabditida</taxon>
        <taxon>Rhabditina</taxon>
        <taxon>Rhabditomorpha</taxon>
        <taxon>Rhabditoidea</taxon>
        <taxon>Rhabditidae</taxon>
        <taxon>Peloderinae</taxon>
        <taxon>Caenorhabditis</taxon>
    </lineage>
</organism>
<dbReference type="KEGG" id="crq:GCK72_019987"/>
<feature type="transmembrane region" description="Helical" evidence="6">
    <location>
        <begin position="65"/>
        <end position="86"/>
    </location>
</feature>
<feature type="transmembrane region" description="Helical" evidence="6">
    <location>
        <begin position="213"/>
        <end position="246"/>
    </location>
</feature>
<comment type="subcellular location">
    <subcellularLocation>
        <location evidence="1">Membrane</location>
        <topology evidence="1">Multi-pass membrane protein</topology>
    </subcellularLocation>
</comment>